<proteinExistence type="predicted"/>
<comment type="caution">
    <text evidence="3">The sequence shown here is derived from an EMBL/GenBank/DDBJ whole genome shotgun (WGS) entry which is preliminary data.</text>
</comment>
<keyword evidence="2" id="KW-0472">Membrane</keyword>
<keyword evidence="2" id="KW-0812">Transmembrane</keyword>
<evidence type="ECO:0000256" key="2">
    <source>
        <dbReference type="SAM" id="Phobius"/>
    </source>
</evidence>
<geneLocation type="plasmid" evidence="3">
    <name>pREISMN_3</name>
</geneLocation>
<dbReference type="Proteomes" id="UP000027161">
    <property type="component" value="Unassembled WGS sequence"/>
</dbReference>
<keyword evidence="2" id="KW-1133">Transmembrane helix</keyword>
<evidence type="ECO:0000256" key="1">
    <source>
        <dbReference type="SAM" id="Coils"/>
    </source>
</evidence>
<organism evidence="3 4">
    <name type="scientific">Rickettsia tamurae subsp. buchneri</name>
    <dbReference type="NCBI Taxonomy" id="1462938"/>
    <lineage>
        <taxon>Bacteria</taxon>
        <taxon>Pseudomonadati</taxon>
        <taxon>Pseudomonadota</taxon>
        <taxon>Alphaproteobacteria</taxon>
        <taxon>Rickettsiales</taxon>
        <taxon>Rickettsiaceae</taxon>
        <taxon>Rickettsieae</taxon>
        <taxon>Rickettsia</taxon>
        <taxon>spotted fever group</taxon>
    </lineage>
</organism>
<feature type="coiled-coil region" evidence="1">
    <location>
        <begin position="182"/>
        <end position="212"/>
    </location>
</feature>
<dbReference type="RefSeq" id="WP_008581557.1">
    <property type="nucleotide sequence ID" value="NZ_JFKF01000207.1"/>
</dbReference>
<name>A0A8E1BZA0_9RICK</name>
<sequence length="220" mass="25363">MQEKILSDQAKMLTKQRGLFLILTLMLSFICCGLTLKLITTRDKTILVPGLSQEVWLGQGRVSESYIEEVSLMYLSMLLDLNKDVVGYKEALISKYISHSSSKYMKEIRQYFSHVKEQYKQFGLSTYFAVKSLEVNSSDNSVIAKGVLTTKFGDHGIDVKETSYFLSYDLVGSTLRLKEFHHIESEEELKKKEALVKEEEEHMHKIEEMVNQRGGHYENN</sequence>
<keyword evidence="1" id="KW-0175">Coiled coil</keyword>
<accession>A0A8E1BZA0</accession>
<keyword evidence="3" id="KW-0614">Plasmid</keyword>
<feature type="transmembrane region" description="Helical" evidence="2">
    <location>
        <begin position="20"/>
        <end position="39"/>
    </location>
</feature>
<reference evidence="3 4" key="1">
    <citation type="submission" date="2014-02" db="EMBL/GenBank/DDBJ databases">
        <title>Draft genome sequence of Rickettsia buchneri sp. nov. ISO7T.</title>
        <authorList>
            <person name="Felsheim R.F."/>
            <person name="Kurtti T.J."/>
            <person name="Munderloh U.G."/>
        </authorList>
    </citation>
    <scope>NUCLEOTIDE SEQUENCE [LARGE SCALE GENOMIC DNA]</scope>
    <source>
        <strain evidence="4">ISO7</strain>
        <plasmid evidence="3">pREISMN_3</plasmid>
    </source>
</reference>
<dbReference type="Pfam" id="PF05309">
    <property type="entry name" value="TraE"/>
    <property type="match status" value="1"/>
</dbReference>
<gene>
    <name evidence="3" type="ORF">REISMN_08770</name>
</gene>
<evidence type="ECO:0000313" key="3">
    <source>
        <dbReference type="EMBL" id="KDO02137.1"/>
    </source>
</evidence>
<dbReference type="InterPro" id="IPR007973">
    <property type="entry name" value="Pilus_assembly_TraE"/>
</dbReference>
<dbReference type="EMBL" id="JFKF01000207">
    <property type="protein sequence ID" value="KDO02137.1"/>
    <property type="molecule type" value="Genomic_DNA"/>
</dbReference>
<evidence type="ECO:0000313" key="4">
    <source>
        <dbReference type="Proteomes" id="UP000027161"/>
    </source>
</evidence>
<keyword evidence="4" id="KW-1185">Reference proteome</keyword>
<dbReference type="AlphaFoldDB" id="A0A8E1BZA0"/>
<protein>
    <submittedName>
        <fullName evidence="3">Type IV conjugative transfer system protein TraE</fullName>
    </submittedName>
</protein>